<dbReference type="Gene3D" id="3.40.50.1240">
    <property type="entry name" value="Phosphoglycerate mutase-like"/>
    <property type="match status" value="1"/>
</dbReference>
<gene>
    <name evidence="1" type="ORF">MRX98_03120</name>
</gene>
<dbReference type="InterPro" id="IPR029033">
    <property type="entry name" value="His_PPase_superfam"/>
</dbReference>
<name>A0AA41QZY8_9BACT</name>
<evidence type="ECO:0000313" key="1">
    <source>
        <dbReference type="EMBL" id="MCJ8499552.1"/>
    </source>
</evidence>
<dbReference type="SMART" id="SM00855">
    <property type="entry name" value="PGAM"/>
    <property type="match status" value="1"/>
</dbReference>
<sequence>MNSATCIHLVRHGEVHNPQQILYGRLPRFRLSDRGREQARAAGRRLQAHDLRAVVSSPLLRTRQTAAEILNFFPALKLRQSRRLIEVHTVYEGRPGAQVDALNGDIYTDAPPQFDQPEDIVVRVRPLLWQLRRRFAGGHVAAVTHGDVIVFTMLWAKGVALSPENKVRLKKTGFPVSYPGHASITSLVFRTEDEEGLPEVKYLKI</sequence>
<dbReference type="EMBL" id="JALJRB010000002">
    <property type="protein sequence ID" value="MCJ8499552.1"/>
    <property type="molecule type" value="Genomic_DNA"/>
</dbReference>
<organism evidence="1 2">
    <name type="scientific">Desulfatitalea alkaliphila</name>
    <dbReference type="NCBI Taxonomy" id="2929485"/>
    <lineage>
        <taxon>Bacteria</taxon>
        <taxon>Pseudomonadati</taxon>
        <taxon>Thermodesulfobacteriota</taxon>
        <taxon>Desulfobacteria</taxon>
        <taxon>Desulfobacterales</taxon>
        <taxon>Desulfosarcinaceae</taxon>
        <taxon>Desulfatitalea</taxon>
    </lineage>
</organism>
<keyword evidence="2" id="KW-1185">Reference proteome</keyword>
<dbReference type="GO" id="GO:0005737">
    <property type="term" value="C:cytoplasm"/>
    <property type="evidence" value="ECO:0007669"/>
    <property type="project" value="TreeGrafter"/>
</dbReference>
<dbReference type="PANTHER" id="PTHR48100:SF51">
    <property type="entry name" value="PHOSPHOGLYCERATE MUTASE"/>
    <property type="match status" value="1"/>
</dbReference>
<dbReference type="InterPro" id="IPR013078">
    <property type="entry name" value="His_Pase_superF_clade-1"/>
</dbReference>
<dbReference type="RefSeq" id="WP_246902920.1">
    <property type="nucleotide sequence ID" value="NZ_JALJRB010000002.1"/>
</dbReference>
<dbReference type="AlphaFoldDB" id="A0AA41QZY8"/>
<proteinExistence type="predicted"/>
<dbReference type="SUPFAM" id="SSF53254">
    <property type="entry name" value="Phosphoglycerate mutase-like"/>
    <property type="match status" value="1"/>
</dbReference>
<dbReference type="InterPro" id="IPR050275">
    <property type="entry name" value="PGM_Phosphatase"/>
</dbReference>
<evidence type="ECO:0000313" key="2">
    <source>
        <dbReference type="Proteomes" id="UP001165427"/>
    </source>
</evidence>
<protein>
    <submittedName>
        <fullName evidence="1">Histidine phosphatase family protein</fullName>
    </submittedName>
</protein>
<accession>A0AA41QZY8</accession>
<reference evidence="1" key="1">
    <citation type="submission" date="2022-04" db="EMBL/GenBank/DDBJ databases">
        <title>Desulfatitalea alkaliphila sp. nov., a novel anaerobic sulfate-reducing bacterium isolated from terrestrial mud volcano, Taman Peninsula, Russia.</title>
        <authorList>
            <person name="Khomyakova M.A."/>
            <person name="Merkel A.Y."/>
            <person name="Slobodkin A.I."/>
        </authorList>
    </citation>
    <scope>NUCLEOTIDE SEQUENCE</scope>
    <source>
        <strain evidence="1">M08but</strain>
    </source>
</reference>
<dbReference type="Proteomes" id="UP001165427">
    <property type="component" value="Unassembled WGS sequence"/>
</dbReference>
<dbReference type="PANTHER" id="PTHR48100">
    <property type="entry name" value="BROAD-SPECIFICITY PHOSPHATASE YOR283W-RELATED"/>
    <property type="match status" value="1"/>
</dbReference>
<dbReference type="CDD" id="cd07067">
    <property type="entry name" value="HP_PGM_like"/>
    <property type="match status" value="1"/>
</dbReference>
<comment type="caution">
    <text evidence="1">The sequence shown here is derived from an EMBL/GenBank/DDBJ whole genome shotgun (WGS) entry which is preliminary data.</text>
</comment>
<dbReference type="Pfam" id="PF00300">
    <property type="entry name" value="His_Phos_1"/>
    <property type="match status" value="1"/>
</dbReference>
<dbReference type="GO" id="GO:0016791">
    <property type="term" value="F:phosphatase activity"/>
    <property type="evidence" value="ECO:0007669"/>
    <property type="project" value="TreeGrafter"/>
</dbReference>